<evidence type="ECO:0000313" key="1">
    <source>
        <dbReference type="EMBL" id="GBO88652.1"/>
    </source>
</evidence>
<organism evidence="1 2">
    <name type="scientific">Marinobacter salsuginis</name>
    <dbReference type="NCBI Taxonomy" id="418719"/>
    <lineage>
        <taxon>Bacteria</taxon>
        <taxon>Pseudomonadati</taxon>
        <taxon>Pseudomonadota</taxon>
        <taxon>Gammaproteobacteria</taxon>
        <taxon>Pseudomonadales</taxon>
        <taxon>Marinobacteraceae</taxon>
        <taxon>Marinobacter</taxon>
    </lineage>
</organism>
<sequence>MGMLMTTTEAVPVTLPESWKLDSMPGGEVVIEARHSETGAFLGCISVSEEKRNFSLGAVTVKAKGTYGGRGWKKKLYADAVQHLKQSFEQ</sequence>
<dbReference type="Proteomes" id="UP000387223">
    <property type="component" value="Unassembled WGS sequence"/>
</dbReference>
<evidence type="ECO:0000313" key="2">
    <source>
        <dbReference type="Proteomes" id="UP000387223"/>
    </source>
</evidence>
<name>A0A5M3Q0P7_9GAMM</name>
<protein>
    <submittedName>
        <fullName evidence="1">Uncharacterized protein</fullName>
    </submittedName>
</protein>
<gene>
    <name evidence="1" type="ORF">MSSD14B_23200</name>
</gene>
<dbReference type="AlphaFoldDB" id="A0A5M3Q0P7"/>
<accession>A0A5M3Q0P7</accession>
<dbReference type="EMBL" id="BGZI01000015">
    <property type="protein sequence ID" value="GBO88652.1"/>
    <property type="molecule type" value="Genomic_DNA"/>
</dbReference>
<comment type="caution">
    <text evidence="1">The sequence shown here is derived from an EMBL/GenBank/DDBJ whole genome shotgun (WGS) entry which is preliminary data.</text>
</comment>
<reference evidence="1 2" key="1">
    <citation type="journal article" date="2019" name="J. Gen. Appl. Microbiol.">
        <title>Aerobic degradation of cis-dichloroethene by the marine bacterium Marinobacter salsuginis strain 5N-3.</title>
        <authorList>
            <person name="Inoue Y."/>
            <person name="Fukunaga Y."/>
            <person name="Katsumata H."/>
            <person name="Ohji S."/>
            <person name="Hosoyama A."/>
            <person name="Mori K."/>
            <person name="Ando K."/>
        </authorList>
    </citation>
    <scope>NUCLEOTIDE SEQUENCE [LARGE SCALE GENOMIC DNA]</scope>
    <source>
        <strain evidence="1 2">NBRC 109114</strain>
    </source>
</reference>
<proteinExistence type="predicted"/>